<dbReference type="OrthoDB" id="3069717at2759"/>
<dbReference type="Proteomes" id="UP000636479">
    <property type="component" value="Unassembled WGS sequence"/>
</dbReference>
<sequence length="342" mass="36573">MAALVPLAIITLLATASLSAPATALFRATRRAQPEHPPVEDNAEPSLDSQLQPNDAPIVEPRSILAALLGHAAAVVLASIRLTTPTTISQPLPASDEPQKTRVSIAQDGESVSVETMLASQANDQVQVRPDTPRPLDTANPPPLPATFPVFAPVVGPTLTTAPSRRSVLQPSPSHHGVQLWPPHVGQRNLPPYSVDMNISWEEIWPSPRQTLGNSAKTMSTNSMTLVWSDPPTRQFVPKDENDDDDNTCGSSSDMDSDSDMEDAFDLVQRLDDDDLISALQALSLSEITAAKTKPQLSSAQIQAFLASLPPAGISPFCPPPTPTPPPPQPASTTVTWRLDWC</sequence>
<comment type="caution">
    <text evidence="3">The sequence shown here is derived from an EMBL/GenBank/DDBJ whole genome shotgun (WGS) entry which is preliminary data.</text>
</comment>
<keyword evidence="2" id="KW-0732">Signal</keyword>
<feature type="compositionally biased region" description="Polar residues" evidence="1">
    <location>
        <begin position="163"/>
        <end position="173"/>
    </location>
</feature>
<keyword evidence="4" id="KW-1185">Reference proteome</keyword>
<feature type="compositionally biased region" description="Pro residues" evidence="1">
    <location>
        <begin position="317"/>
        <end position="330"/>
    </location>
</feature>
<gene>
    <name evidence="3" type="ORF">MIND_01174300</name>
</gene>
<feature type="region of interest" description="Disordered" evidence="1">
    <location>
        <begin position="316"/>
        <end position="335"/>
    </location>
</feature>
<evidence type="ECO:0000256" key="1">
    <source>
        <dbReference type="SAM" id="MobiDB-lite"/>
    </source>
</evidence>
<name>A0A8H6VWI9_9AGAR</name>
<feature type="chain" id="PRO_5034112834" evidence="2">
    <location>
        <begin position="25"/>
        <end position="342"/>
    </location>
</feature>
<protein>
    <submittedName>
        <fullName evidence="3">Uncharacterized protein</fullName>
    </submittedName>
</protein>
<feature type="region of interest" description="Disordered" evidence="1">
    <location>
        <begin position="163"/>
        <end position="183"/>
    </location>
</feature>
<accession>A0A8H6VWI9</accession>
<feature type="signal peptide" evidence="2">
    <location>
        <begin position="1"/>
        <end position="24"/>
    </location>
</feature>
<dbReference type="EMBL" id="JACAZF010000011">
    <property type="protein sequence ID" value="KAF7292758.1"/>
    <property type="molecule type" value="Genomic_DNA"/>
</dbReference>
<evidence type="ECO:0000256" key="2">
    <source>
        <dbReference type="SAM" id="SignalP"/>
    </source>
</evidence>
<organism evidence="3 4">
    <name type="scientific">Mycena indigotica</name>
    <dbReference type="NCBI Taxonomy" id="2126181"/>
    <lineage>
        <taxon>Eukaryota</taxon>
        <taxon>Fungi</taxon>
        <taxon>Dikarya</taxon>
        <taxon>Basidiomycota</taxon>
        <taxon>Agaricomycotina</taxon>
        <taxon>Agaricomycetes</taxon>
        <taxon>Agaricomycetidae</taxon>
        <taxon>Agaricales</taxon>
        <taxon>Marasmiineae</taxon>
        <taxon>Mycenaceae</taxon>
        <taxon>Mycena</taxon>
    </lineage>
</organism>
<feature type="region of interest" description="Disordered" evidence="1">
    <location>
        <begin position="225"/>
        <end position="260"/>
    </location>
</feature>
<feature type="region of interest" description="Disordered" evidence="1">
    <location>
        <begin position="31"/>
        <end position="53"/>
    </location>
</feature>
<dbReference type="RefSeq" id="XP_037215186.1">
    <property type="nucleotide sequence ID" value="XM_037368260.1"/>
</dbReference>
<reference evidence="3" key="1">
    <citation type="submission" date="2020-05" db="EMBL/GenBank/DDBJ databases">
        <title>Mycena genomes resolve the evolution of fungal bioluminescence.</title>
        <authorList>
            <person name="Tsai I.J."/>
        </authorList>
    </citation>
    <scope>NUCLEOTIDE SEQUENCE</scope>
    <source>
        <strain evidence="3">171206Taipei</strain>
    </source>
</reference>
<evidence type="ECO:0000313" key="3">
    <source>
        <dbReference type="EMBL" id="KAF7292758.1"/>
    </source>
</evidence>
<dbReference type="GeneID" id="59350776"/>
<proteinExistence type="predicted"/>
<dbReference type="AlphaFoldDB" id="A0A8H6VWI9"/>
<evidence type="ECO:0000313" key="4">
    <source>
        <dbReference type="Proteomes" id="UP000636479"/>
    </source>
</evidence>